<feature type="active site" evidence="18">
    <location>
        <position position="155"/>
    </location>
</feature>
<dbReference type="HAMAP" id="MF_00047">
    <property type="entry name" value="Dala_Dala_lig"/>
    <property type="match status" value="1"/>
</dbReference>
<sequence>MISQDQVKAFGRVGVLFGGRSAEREVSMMSGNGVLQALRSKGVDAHPFDPAERSLGELQAEKFDRVFIALHGRYGEDGTLQGALEQMGLPYTGPGVMASSIAMDKIMTKRIWLSHGLPTPRFLSLDAKATTREQLRVVPDELGLPLMLKAPHEGSTIGIAKVNGYSDMQAGFDLCARYDSVVLAEEFIRGRELTVPVLGTGREARALPVIEIRAPEGNYDYQNKYFTDDTKYLCPAPLDEELTRHLQDLAVRAFNALGCRGWSRVDFMLREADGKIEPFLLEINTSPGMTGHSLVPMAAKAVGLSYEDLCCTILQMASLDMTPSKDWTPQAGQS</sequence>
<keyword evidence="23" id="KW-1185">Reference proteome</keyword>
<evidence type="ECO:0000256" key="7">
    <source>
        <dbReference type="ARBA" id="ARBA00022598"/>
    </source>
</evidence>
<evidence type="ECO:0000256" key="14">
    <source>
        <dbReference type="ARBA" id="ARBA00023211"/>
    </source>
</evidence>
<dbReference type="GO" id="GO:0046872">
    <property type="term" value="F:metal ion binding"/>
    <property type="evidence" value="ECO:0007669"/>
    <property type="project" value="UniProtKB-KW"/>
</dbReference>
<keyword evidence="11 19" id="KW-0460">Magnesium</keyword>
<protein>
    <recommendedName>
        <fullName evidence="5 17">D-alanine--D-alanine ligase</fullName>
        <ecNumber evidence="5 17">6.3.2.4</ecNumber>
    </recommendedName>
    <alternativeName>
        <fullName evidence="17">D-Ala-D-Ala ligase</fullName>
    </alternativeName>
    <alternativeName>
        <fullName evidence="17">D-alanylalanine synthetase</fullName>
    </alternativeName>
</protein>
<feature type="active site" evidence="18">
    <location>
        <position position="23"/>
    </location>
</feature>
<dbReference type="Pfam" id="PF01820">
    <property type="entry name" value="Dala_Dala_lig_N"/>
    <property type="match status" value="1"/>
</dbReference>
<dbReference type="PANTHER" id="PTHR23132:SF23">
    <property type="entry name" value="D-ALANINE--D-ALANINE LIGASE B"/>
    <property type="match status" value="1"/>
</dbReference>
<comment type="subcellular location">
    <subcellularLocation>
        <location evidence="3 17">Cytoplasm</location>
    </subcellularLocation>
</comment>
<feature type="binding site" evidence="19">
    <location>
        <position position="266"/>
    </location>
    <ligand>
        <name>Mg(2+)</name>
        <dbReference type="ChEBI" id="CHEBI:18420"/>
        <label>1</label>
    </ligand>
</feature>
<evidence type="ECO:0000256" key="1">
    <source>
        <dbReference type="ARBA" id="ARBA00001936"/>
    </source>
</evidence>
<dbReference type="UniPathway" id="UPA00219"/>
<keyword evidence="13 17" id="KW-0573">Peptidoglycan synthesis</keyword>
<dbReference type="Gene3D" id="3.30.470.20">
    <property type="entry name" value="ATP-grasp fold, B domain"/>
    <property type="match status" value="1"/>
</dbReference>
<dbReference type="InterPro" id="IPR011127">
    <property type="entry name" value="Dala_Dala_lig_N"/>
</dbReference>
<evidence type="ECO:0000256" key="11">
    <source>
        <dbReference type="ARBA" id="ARBA00022842"/>
    </source>
</evidence>
<dbReference type="PROSITE" id="PS00843">
    <property type="entry name" value="DALA_DALA_LIGASE_1"/>
    <property type="match status" value="1"/>
</dbReference>
<dbReference type="InterPro" id="IPR011095">
    <property type="entry name" value="Dala_Dala_lig_C"/>
</dbReference>
<evidence type="ECO:0000256" key="3">
    <source>
        <dbReference type="ARBA" id="ARBA00004496"/>
    </source>
</evidence>
<evidence type="ECO:0000256" key="5">
    <source>
        <dbReference type="ARBA" id="ARBA00012216"/>
    </source>
</evidence>
<dbReference type="PROSITE" id="PS00844">
    <property type="entry name" value="DALA_DALA_LIGASE_2"/>
    <property type="match status" value="1"/>
</dbReference>
<dbReference type="Gene3D" id="3.40.50.20">
    <property type="match status" value="1"/>
</dbReference>
<reference evidence="22 23" key="1">
    <citation type="journal article" date="2010" name="Int. J. Syst. Evol. Microbiol.">
        <title>Reclassification of Herbaspirillum putei as a later heterotypic synonym of Herbaspirillum huttiense, with the description of H. huttiense subsp. huttiense subsp. nov. and H. huttiense subsp. putei subsp. nov., comb. nov., and description of Herbaspirillum aquaticum sp. nov.</title>
        <authorList>
            <person name="Dobritsa A.P."/>
            <person name="Reddy M.C."/>
            <person name="Samadpour M."/>
        </authorList>
    </citation>
    <scope>NUCLEOTIDE SEQUENCE [LARGE SCALE GENOMIC DNA]</scope>
    <source>
        <strain evidence="22 23">IEH 4430</strain>
    </source>
</reference>
<evidence type="ECO:0000256" key="8">
    <source>
        <dbReference type="ARBA" id="ARBA00022723"/>
    </source>
</evidence>
<keyword evidence="8 19" id="KW-0479">Metal-binding</keyword>
<evidence type="ECO:0000256" key="16">
    <source>
        <dbReference type="ARBA" id="ARBA00047614"/>
    </source>
</evidence>
<feature type="binding site" evidence="19">
    <location>
        <position position="282"/>
    </location>
    <ligand>
        <name>Mg(2+)</name>
        <dbReference type="ChEBI" id="CHEBI:18420"/>
        <label>1</label>
    </ligand>
</feature>
<keyword evidence="6 17" id="KW-0963">Cytoplasm</keyword>
<dbReference type="InterPro" id="IPR016185">
    <property type="entry name" value="PreATP-grasp_dom_sf"/>
</dbReference>
<comment type="cofactor">
    <cofactor evidence="1">
        <name>Mn(2+)</name>
        <dbReference type="ChEBI" id="CHEBI:29035"/>
    </cofactor>
</comment>
<evidence type="ECO:0000256" key="15">
    <source>
        <dbReference type="ARBA" id="ARBA00023316"/>
    </source>
</evidence>
<dbReference type="PIRSF" id="PIRSF039102">
    <property type="entry name" value="Ddl/VanB"/>
    <property type="match status" value="1"/>
</dbReference>
<evidence type="ECO:0000256" key="13">
    <source>
        <dbReference type="ARBA" id="ARBA00022984"/>
    </source>
</evidence>
<evidence type="ECO:0000256" key="6">
    <source>
        <dbReference type="ARBA" id="ARBA00022490"/>
    </source>
</evidence>
<accession>A0A225SS62</accession>
<dbReference type="EMBL" id="NJGV01000013">
    <property type="protein sequence ID" value="OWY33914.1"/>
    <property type="molecule type" value="Genomic_DNA"/>
</dbReference>
<evidence type="ECO:0000256" key="12">
    <source>
        <dbReference type="ARBA" id="ARBA00022960"/>
    </source>
</evidence>
<proteinExistence type="inferred from homology"/>
<feature type="active site" evidence="18">
    <location>
        <position position="293"/>
    </location>
</feature>
<evidence type="ECO:0000313" key="23">
    <source>
        <dbReference type="Proteomes" id="UP000214747"/>
    </source>
</evidence>
<feature type="binding site" evidence="19">
    <location>
        <position position="284"/>
    </location>
    <ligand>
        <name>Mg(2+)</name>
        <dbReference type="ChEBI" id="CHEBI:18420"/>
        <label>2</label>
    </ligand>
</feature>
<comment type="pathway">
    <text evidence="17">Cell wall biogenesis; peptidoglycan biosynthesis.</text>
</comment>
<feature type="domain" description="ATP-grasp" evidence="21">
    <location>
        <begin position="109"/>
        <end position="315"/>
    </location>
</feature>
<dbReference type="GO" id="GO:0005524">
    <property type="term" value="F:ATP binding"/>
    <property type="evidence" value="ECO:0007669"/>
    <property type="project" value="UniProtKB-UniRule"/>
</dbReference>
<dbReference type="GO" id="GO:0008716">
    <property type="term" value="F:D-alanine-D-alanine ligase activity"/>
    <property type="evidence" value="ECO:0007669"/>
    <property type="project" value="UniProtKB-UniRule"/>
</dbReference>
<comment type="similarity">
    <text evidence="4 17">Belongs to the D-alanine--D-alanine ligase family.</text>
</comment>
<dbReference type="GO" id="GO:0005829">
    <property type="term" value="C:cytosol"/>
    <property type="evidence" value="ECO:0007669"/>
    <property type="project" value="TreeGrafter"/>
</dbReference>
<gene>
    <name evidence="17" type="primary">ddl</name>
    <name evidence="22" type="ORF">CEJ45_14895</name>
</gene>
<evidence type="ECO:0000256" key="10">
    <source>
        <dbReference type="ARBA" id="ARBA00022840"/>
    </source>
</evidence>
<keyword evidence="9 20" id="KW-0547">Nucleotide-binding</keyword>
<dbReference type="PROSITE" id="PS50975">
    <property type="entry name" value="ATP_GRASP"/>
    <property type="match status" value="1"/>
</dbReference>
<dbReference type="GO" id="GO:0071555">
    <property type="term" value="P:cell wall organization"/>
    <property type="evidence" value="ECO:0007669"/>
    <property type="project" value="UniProtKB-KW"/>
</dbReference>
<evidence type="ECO:0000256" key="20">
    <source>
        <dbReference type="PROSITE-ProRule" id="PRU00409"/>
    </source>
</evidence>
<keyword evidence="10 20" id="KW-0067">ATP-binding</keyword>
<organism evidence="22 23">
    <name type="scientific">Herbaspirillum aquaticum</name>
    <dbReference type="NCBI Taxonomy" id="568783"/>
    <lineage>
        <taxon>Bacteria</taxon>
        <taxon>Pseudomonadati</taxon>
        <taxon>Pseudomonadota</taxon>
        <taxon>Betaproteobacteria</taxon>
        <taxon>Burkholderiales</taxon>
        <taxon>Oxalobacteraceae</taxon>
        <taxon>Herbaspirillum</taxon>
    </lineage>
</organism>
<dbReference type="NCBIfam" id="NF002378">
    <property type="entry name" value="PRK01372.1"/>
    <property type="match status" value="1"/>
</dbReference>
<evidence type="ECO:0000256" key="18">
    <source>
        <dbReference type="PIRSR" id="PIRSR039102-1"/>
    </source>
</evidence>
<evidence type="ECO:0000256" key="2">
    <source>
        <dbReference type="ARBA" id="ARBA00003921"/>
    </source>
</evidence>
<evidence type="ECO:0000256" key="9">
    <source>
        <dbReference type="ARBA" id="ARBA00022741"/>
    </source>
</evidence>
<dbReference type="FunFam" id="3.30.470.20:FF:000008">
    <property type="entry name" value="D-alanine--D-alanine ligase"/>
    <property type="match status" value="1"/>
</dbReference>
<name>A0A225SS62_9BURK</name>
<dbReference type="FunFam" id="3.40.50.20:FF:000013">
    <property type="entry name" value="D-alanine--D-alanine ligase"/>
    <property type="match status" value="1"/>
</dbReference>
<dbReference type="Gene3D" id="3.30.1490.20">
    <property type="entry name" value="ATP-grasp fold, A domain"/>
    <property type="match status" value="1"/>
</dbReference>
<comment type="cofactor">
    <cofactor evidence="19">
        <name>Mg(2+)</name>
        <dbReference type="ChEBI" id="CHEBI:18420"/>
    </cofactor>
    <cofactor evidence="19">
        <name>Mn(2+)</name>
        <dbReference type="ChEBI" id="CHEBI:29035"/>
    </cofactor>
    <text evidence="19">Binds 2 magnesium or manganese ions per subunit.</text>
</comment>
<dbReference type="SUPFAM" id="SSF56059">
    <property type="entry name" value="Glutathione synthetase ATP-binding domain-like"/>
    <property type="match status" value="1"/>
</dbReference>
<dbReference type="RefSeq" id="WP_088755860.1">
    <property type="nucleotide sequence ID" value="NZ_NJGV01000013.1"/>
</dbReference>
<dbReference type="Pfam" id="PF07478">
    <property type="entry name" value="Dala_Dala_lig_C"/>
    <property type="match status" value="1"/>
</dbReference>
<keyword evidence="14 19" id="KW-0464">Manganese</keyword>
<evidence type="ECO:0000256" key="19">
    <source>
        <dbReference type="PIRSR" id="PIRSR039102-3"/>
    </source>
</evidence>
<keyword evidence="7 17" id="KW-0436">Ligase</keyword>
<keyword evidence="15 17" id="KW-0961">Cell wall biogenesis/degradation</keyword>
<dbReference type="Proteomes" id="UP000214747">
    <property type="component" value="Unassembled WGS sequence"/>
</dbReference>
<evidence type="ECO:0000259" key="21">
    <source>
        <dbReference type="PROSITE" id="PS50975"/>
    </source>
</evidence>
<dbReference type="NCBIfam" id="TIGR01205">
    <property type="entry name" value="D_ala_D_alaTIGR"/>
    <property type="match status" value="1"/>
</dbReference>
<keyword evidence="12 17" id="KW-0133">Cell shape</keyword>
<dbReference type="GO" id="GO:0008360">
    <property type="term" value="P:regulation of cell shape"/>
    <property type="evidence" value="ECO:0007669"/>
    <property type="project" value="UniProtKB-KW"/>
</dbReference>
<evidence type="ECO:0000313" key="22">
    <source>
        <dbReference type="EMBL" id="OWY33914.1"/>
    </source>
</evidence>
<feature type="binding site" evidence="19">
    <location>
        <position position="282"/>
    </location>
    <ligand>
        <name>Mg(2+)</name>
        <dbReference type="ChEBI" id="CHEBI:18420"/>
        <label>2</label>
    </ligand>
</feature>
<dbReference type="SUPFAM" id="SSF52440">
    <property type="entry name" value="PreATP-grasp domain"/>
    <property type="match status" value="1"/>
</dbReference>
<comment type="function">
    <text evidence="2 17">Cell wall formation.</text>
</comment>
<dbReference type="InterPro" id="IPR011761">
    <property type="entry name" value="ATP-grasp"/>
</dbReference>
<comment type="catalytic activity">
    <reaction evidence="16 17">
        <text>2 D-alanine + ATP = D-alanyl-D-alanine + ADP + phosphate + H(+)</text>
        <dbReference type="Rhea" id="RHEA:11224"/>
        <dbReference type="ChEBI" id="CHEBI:15378"/>
        <dbReference type="ChEBI" id="CHEBI:30616"/>
        <dbReference type="ChEBI" id="CHEBI:43474"/>
        <dbReference type="ChEBI" id="CHEBI:57416"/>
        <dbReference type="ChEBI" id="CHEBI:57822"/>
        <dbReference type="ChEBI" id="CHEBI:456216"/>
        <dbReference type="EC" id="6.3.2.4"/>
    </reaction>
</comment>
<dbReference type="InterPro" id="IPR000291">
    <property type="entry name" value="D-Ala_lig_Van_CS"/>
</dbReference>
<dbReference type="InterPro" id="IPR005905">
    <property type="entry name" value="D_ala_D_ala"/>
</dbReference>
<evidence type="ECO:0000256" key="4">
    <source>
        <dbReference type="ARBA" id="ARBA00010871"/>
    </source>
</evidence>
<dbReference type="PANTHER" id="PTHR23132">
    <property type="entry name" value="D-ALANINE--D-ALANINE LIGASE"/>
    <property type="match status" value="1"/>
</dbReference>
<dbReference type="AlphaFoldDB" id="A0A225SS62"/>
<dbReference type="GO" id="GO:0009252">
    <property type="term" value="P:peptidoglycan biosynthetic process"/>
    <property type="evidence" value="ECO:0007669"/>
    <property type="project" value="UniProtKB-UniRule"/>
</dbReference>
<comment type="caution">
    <text evidence="22">The sequence shown here is derived from an EMBL/GenBank/DDBJ whole genome shotgun (WGS) entry which is preliminary data.</text>
</comment>
<dbReference type="InterPro" id="IPR013815">
    <property type="entry name" value="ATP_grasp_subdomain_1"/>
</dbReference>
<dbReference type="EC" id="6.3.2.4" evidence="5 17"/>
<evidence type="ECO:0000256" key="17">
    <source>
        <dbReference type="HAMAP-Rule" id="MF_00047"/>
    </source>
</evidence>